<feature type="region of interest" description="Disordered" evidence="1">
    <location>
        <begin position="80"/>
        <end position="131"/>
    </location>
</feature>
<protein>
    <submittedName>
        <fullName evidence="2">Uncharacterized protein</fullName>
    </submittedName>
</protein>
<gene>
    <name evidence="2" type="ORF">DFP72DRAFT_1068815</name>
</gene>
<comment type="caution">
    <text evidence="2">The sequence shown here is derived from an EMBL/GenBank/DDBJ whole genome shotgun (WGS) entry which is preliminary data.</text>
</comment>
<keyword evidence="3" id="KW-1185">Reference proteome</keyword>
<organism evidence="2 3">
    <name type="scientific">Ephemerocybe angulata</name>
    <dbReference type="NCBI Taxonomy" id="980116"/>
    <lineage>
        <taxon>Eukaryota</taxon>
        <taxon>Fungi</taxon>
        <taxon>Dikarya</taxon>
        <taxon>Basidiomycota</taxon>
        <taxon>Agaricomycotina</taxon>
        <taxon>Agaricomycetes</taxon>
        <taxon>Agaricomycetidae</taxon>
        <taxon>Agaricales</taxon>
        <taxon>Agaricineae</taxon>
        <taxon>Psathyrellaceae</taxon>
        <taxon>Ephemerocybe</taxon>
    </lineage>
</organism>
<evidence type="ECO:0000256" key="1">
    <source>
        <dbReference type="SAM" id="MobiDB-lite"/>
    </source>
</evidence>
<evidence type="ECO:0000313" key="3">
    <source>
        <dbReference type="Proteomes" id="UP000521943"/>
    </source>
</evidence>
<feature type="compositionally biased region" description="Basic residues" evidence="1">
    <location>
        <begin position="87"/>
        <end position="98"/>
    </location>
</feature>
<reference evidence="2 3" key="1">
    <citation type="submission" date="2020-07" db="EMBL/GenBank/DDBJ databases">
        <title>Comparative genomics of pyrophilous fungi reveals a link between fire events and developmental genes.</title>
        <authorList>
            <consortium name="DOE Joint Genome Institute"/>
            <person name="Steindorff A.S."/>
            <person name="Carver A."/>
            <person name="Calhoun S."/>
            <person name="Stillman K."/>
            <person name="Liu H."/>
            <person name="Lipzen A."/>
            <person name="Pangilinan J."/>
            <person name="Labutti K."/>
            <person name="Bruns T.D."/>
            <person name="Grigoriev I.V."/>
        </authorList>
    </citation>
    <scope>NUCLEOTIDE SEQUENCE [LARGE SCALE GENOMIC DNA]</scope>
    <source>
        <strain evidence="2 3">CBS 144469</strain>
    </source>
</reference>
<dbReference type="Proteomes" id="UP000521943">
    <property type="component" value="Unassembled WGS sequence"/>
</dbReference>
<feature type="compositionally biased region" description="Polar residues" evidence="1">
    <location>
        <begin position="104"/>
        <end position="118"/>
    </location>
</feature>
<dbReference type="EMBL" id="JACGCI010000036">
    <property type="protein sequence ID" value="KAF6753946.1"/>
    <property type="molecule type" value="Genomic_DNA"/>
</dbReference>
<accession>A0A8H6HY61</accession>
<dbReference type="AlphaFoldDB" id="A0A8H6HY61"/>
<sequence length="212" mass="23777">MVKGWEGANPSIENLFDDLDDAMLVENTDKVIEPPEKMAVEVEQKDAPPTRSASFKKAVGRAAAHKKGVRLSVQAVKVVPTKTDEKKKKKERAMKPKVPHMVSEPSSSTKRTQESESAANPALGAGPLTPPRVRKINAKPAVWVDPHNSTDPKMHRNYIAYCTTCKEWLGDESDLDIRAKYVKHRRTARHIKLYKDAMTWDYTTPLNVPKPI</sequence>
<name>A0A8H6HY61_9AGAR</name>
<proteinExistence type="predicted"/>
<evidence type="ECO:0000313" key="2">
    <source>
        <dbReference type="EMBL" id="KAF6753946.1"/>
    </source>
</evidence>